<evidence type="ECO:0000259" key="3">
    <source>
        <dbReference type="Pfam" id="PF13514"/>
    </source>
</evidence>
<comment type="caution">
    <text evidence="4">The sequence shown here is derived from an EMBL/GenBank/DDBJ whole genome shotgun (WGS) entry which is preliminary data.</text>
</comment>
<dbReference type="PANTHER" id="PTHR41259">
    <property type="entry name" value="DOUBLE-STRAND BREAK REPAIR RAD50 ATPASE, PUTATIVE-RELATED"/>
    <property type="match status" value="1"/>
</dbReference>
<feature type="transmembrane region" description="Helical" evidence="2">
    <location>
        <begin position="500"/>
        <end position="518"/>
    </location>
</feature>
<dbReference type="AlphaFoldDB" id="A0A3S0KPF2"/>
<dbReference type="RefSeq" id="WP_126408734.1">
    <property type="nucleotide sequence ID" value="NZ_RXNT01000008.1"/>
</dbReference>
<evidence type="ECO:0000313" key="5">
    <source>
        <dbReference type="Proteomes" id="UP000271374"/>
    </source>
</evidence>
<dbReference type="SUPFAM" id="SSF52540">
    <property type="entry name" value="P-loop containing nucleoside triphosphate hydrolases"/>
    <property type="match status" value="1"/>
</dbReference>
<dbReference type="OrthoDB" id="9764467at2"/>
<dbReference type="Proteomes" id="UP000271374">
    <property type="component" value="Unassembled WGS sequence"/>
</dbReference>
<dbReference type="InterPro" id="IPR027417">
    <property type="entry name" value="P-loop_NTPase"/>
</dbReference>
<feature type="coiled-coil region" evidence="1">
    <location>
        <begin position="280"/>
        <end position="307"/>
    </location>
</feature>
<feature type="domain" description="YhaN AAA" evidence="3">
    <location>
        <begin position="9"/>
        <end position="210"/>
    </location>
</feature>
<dbReference type="EMBL" id="RXNT01000008">
    <property type="protein sequence ID" value="RTR31417.1"/>
    <property type="molecule type" value="Genomic_DNA"/>
</dbReference>
<accession>A0A3S0KPF2</accession>
<feature type="coiled-coil region" evidence="1">
    <location>
        <begin position="377"/>
        <end position="425"/>
    </location>
</feature>
<dbReference type="Pfam" id="PF13514">
    <property type="entry name" value="AAA_27"/>
    <property type="match status" value="1"/>
</dbReference>
<feature type="coiled-coil region" evidence="1">
    <location>
        <begin position="688"/>
        <end position="725"/>
    </location>
</feature>
<keyword evidence="2" id="KW-1133">Transmembrane helix</keyword>
<organism evidence="4 5">
    <name type="scientific">Bacillus yapensis</name>
    <dbReference type="NCBI Taxonomy" id="2492960"/>
    <lineage>
        <taxon>Bacteria</taxon>
        <taxon>Bacillati</taxon>
        <taxon>Bacillota</taxon>
        <taxon>Bacilli</taxon>
        <taxon>Bacillales</taxon>
        <taxon>Bacillaceae</taxon>
        <taxon>Bacillus</taxon>
    </lineage>
</organism>
<evidence type="ECO:0000256" key="2">
    <source>
        <dbReference type="SAM" id="Phobius"/>
    </source>
</evidence>
<dbReference type="InterPro" id="IPR038734">
    <property type="entry name" value="YhaN_AAA"/>
</dbReference>
<keyword evidence="2" id="KW-0812">Transmembrane</keyword>
<evidence type="ECO:0000313" key="4">
    <source>
        <dbReference type="EMBL" id="RTR31417.1"/>
    </source>
</evidence>
<keyword evidence="1" id="KW-0175">Coiled coil</keyword>
<name>A0A3S0KPF2_9BACI</name>
<sequence>MDKEVADLRILEIHIYGYGKLENKVLTNLKDLSVFYGENEAGKSTIMSFIHSILFGFPTKQQIELRYEPKKGAKYGGQLVIQTEARGKVIIERVKGRAVGDVSVLLEDGSTGGDELLNELLSKIDKSLYQSIFSFNLHGLQNVHNLKNEDLGKFLFSTGTIGSDRLLVVESELQKEIDILFKPNGKKPLINEKLQEVKAVYEELKKAEQQNGQYGRLLQEKELLEQEIEHNQLRVTELQKKIRQLEEWEKLAPIVKERDLLQADLEQIDITFPVDGLSRLEQVQQLLKPLEAQRKSLIEQKEKLQAELSEIHPNEQLIEKADAIQRALERLPLYETIKEEENEWFAKRSHLSANIEELKERLHFPIHEERLAQIDTSIFMKEKIAEAEKKQMRLKERKAELDEQFAREKEELERLEVQKELLKEDMLPQAERDAKKQQLLKRSNQESIEKELRNTQDKIYLLQMNLKNERKQARQNQYQSLILSVVFLLLSVWGLFQTQWLIAVVGGIGFGFMLFLLYQRKSNRNQDVEREIQELKAKESNLQHQFNNFSFAELNLIEEQLRRDTALQEQLAVLQIKLEQQNLQYDRVIQAFEDWEREAVSHRELLSELGKQLFIPKEIAQSKINEAFLLIVKLKDAFREYQSMETQFQKKLEIKDSIEKEIVSLYQLFFQDEAIPVREQGYLLRESLKKELAKQQKYEARVEKFKELVEQMELVEKEYSHLHQEQEMLFQAAEVETEEEYRLVGKQAEKRAQMAARVEELSRQIELSSLDKKAMQELNSIDDPQVEFQNITAALTQSLEASQKAHQALADVKYQIGLLEEGGLYGDLLHKYKQLQSELDLEAREWAKLSMAKEMLTKTVDRFKEERLPSMLQKAEEYLTFLTEGNYLRILPKKESNGFLIERKDHILFEANELSQATTEQVYVSIRLALAATIYKKYAFPIIIDDSFVNFDHKRTSKVIELLKTLKDNQILFFTCHQHLLKYFHEAEVIEVGEGITTNMI</sequence>
<dbReference type="PANTHER" id="PTHR41259:SF1">
    <property type="entry name" value="DOUBLE-STRAND BREAK REPAIR RAD50 ATPASE, PUTATIVE-RELATED"/>
    <property type="match status" value="1"/>
</dbReference>
<keyword evidence="5" id="KW-1185">Reference proteome</keyword>
<proteinExistence type="predicted"/>
<dbReference type="Gene3D" id="3.40.50.300">
    <property type="entry name" value="P-loop containing nucleotide triphosphate hydrolases"/>
    <property type="match status" value="2"/>
</dbReference>
<feature type="coiled-coil region" evidence="1">
    <location>
        <begin position="190"/>
        <end position="241"/>
    </location>
</feature>
<evidence type="ECO:0000256" key="1">
    <source>
        <dbReference type="SAM" id="Coils"/>
    </source>
</evidence>
<feature type="coiled-coil region" evidence="1">
    <location>
        <begin position="518"/>
        <end position="545"/>
    </location>
</feature>
<keyword evidence="2" id="KW-0472">Membrane</keyword>
<protein>
    <recommendedName>
        <fullName evidence="3">YhaN AAA domain-containing protein</fullName>
    </recommendedName>
</protein>
<reference evidence="4 5" key="1">
    <citation type="submission" date="2018-12" db="EMBL/GenBank/DDBJ databases">
        <title>Bacillus yapensis draft genome sequence.</title>
        <authorList>
            <person name="Yu L."/>
            <person name="Xu X."/>
            <person name="Tang X."/>
        </authorList>
    </citation>
    <scope>NUCLEOTIDE SEQUENCE [LARGE SCALE GENOMIC DNA]</scope>
    <source>
        <strain evidence="4 5">XXST-01</strain>
    </source>
</reference>
<gene>
    <name evidence="4" type="ORF">EKG37_11080</name>
</gene>